<accession>Q10CA2</accession>
<proteinExistence type="predicted"/>
<dbReference type="EMBL" id="DP000009">
    <property type="protein sequence ID" value="ABF99270.1"/>
    <property type="molecule type" value="Genomic_DNA"/>
</dbReference>
<gene>
    <name evidence="1" type="ordered locus">LOC_Os03g57580</name>
</gene>
<reference evidence="1" key="2">
    <citation type="submission" date="2006-06" db="EMBL/GenBank/DDBJ databases">
        <authorList>
            <person name="Buell R."/>
            <person name="Wing R.A."/>
            <person name="McCombie W.A."/>
            <person name="Ouyang S."/>
        </authorList>
    </citation>
    <scope>NUCLEOTIDE SEQUENCE</scope>
</reference>
<evidence type="ECO:0000313" key="1">
    <source>
        <dbReference type="EMBL" id="ABF99270.1"/>
    </source>
</evidence>
<dbReference type="AlphaFoldDB" id="Q10CA2"/>
<organism evidence="1">
    <name type="scientific">Oryza sativa subsp. japonica</name>
    <name type="common">Rice</name>
    <dbReference type="NCBI Taxonomy" id="39947"/>
    <lineage>
        <taxon>Eukaryota</taxon>
        <taxon>Viridiplantae</taxon>
        <taxon>Streptophyta</taxon>
        <taxon>Embryophyta</taxon>
        <taxon>Tracheophyta</taxon>
        <taxon>Spermatophyta</taxon>
        <taxon>Magnoliopsida</taxon>
        <taxon>Liliopsida</taxon>
        <taxon>Poales</taxon>
        <taxon>Poaceae</taxon>
        <taxon>BOP clade</taxon>
        <taxon>Oryzoideae</taxon>
        <taxon>Oryzeae</taxon>
        <taxon>Oryzinae</taxon>
        <taxon>Oryza</taxon>
        <taxon>Oryza sativa</taxon>
    </lineage>
</organism>
<sequence>MPQCLYTSPIGAYIGNISIRCIDLQFKINNGLRMFYFSYRCHCQMFVGDVTDTRAFDLHKCHGGCYL</sequence>
<dbReference type="EMBL" id="DP000009">
    <property type="protein sequence ID" value="ABF99271.1"/>
    <property type="molecule type" value="Genomic_DNA"/>
</dbReference>
<protein>
    <submittedName>
        <fullName evidence="1">Expressed protein</fullName>
    </submittedName>
</protein>
<name>Q10CA2_ORYSJ</name>
<reference evidence="1" key="1">
    <citation type="journal article" date="2005" name="Genome Res.">
        <title>Sequence, annotation, and analysis of synteny between rice chromosome 3 and diverged grass species.</title>
        <authorList>
            <consortium name="Rice Chromosome 3 Sequencing Consortium"/>
            <person name="Buell C.R."/>
            <person name="Yuan Q."/>
            <person name="Ouyang S."/>
            <person name="Liu J."/>
            <person name="Zhu W."/>
            <person name="Wang A."/>
            <person name="Maiti R."/>
            <person name="Haas B."/>
            <person name="Wortman J."/>
            <person name="Pertea M."/>
            <person name="Jones K.M."/>
            <person name="Kim M."/>
            <person name="Overton L."/>
            <person name="Tsitrin T."/>
            <person name="Fadrosh D."/>
            <person name="Bera J."/>
            <person name="Weaver B."/>
            <person name="Jin S."/>
            <person name="Johri S."/>
            <person name="Reardon M."/>
            <person name="Webb K."/>
            <person name="Hill J."/>
            <person name="Moffat K."/>
            <person name="Tallon L."/>
            <person name="Van Aken S."/>
            <person name="Lewis M."/>
            <person name="Utterback T."/>
            <person name="Feldblyum T."/>
            <person name="Zismann V."/>
            <person name="Iobst S."/>
            <person name="Hsiao J."/>
            <person name="de Vazeille A.R."/>
            <person name="Salzberg S.L."/>
            <person name="White O."/>
            <person name="Fraser C."/>
            <person name="Yu Y."/>
            <person name="Kim H."/>
            <person name="Rambo T."/>
            <person name="Currie J."/>
            <person name="Collura K."/>
            <person name="Kernodle-Thompson S."/>
            <person name="Wei F."/>
            <person name="Kudrna K."/>
            <person name="Ammiraju J.S."/>
            <person name="Luo M."/>
            <person name="Goicoechea J.L."/>
            <person name="Wing R.A."/>
            <person name="Henry D."/>
            <person name="Oates R."/>
            <person name="Palmer M."/>
            <person name="Pries G."/>
            <person name="Saski C."/>
            <person name="Simmons J."/>
            <person name="Soderlund C."/>
            <person name="Nelson W."/>
            <person name="de la Bastide M."/>
            <person name="Spiegel L."/>
            <person name="Nascimento L."/>
            <person name="Huang E."/>
            <person name="Preston R."/>
            <person name="Zutavern T."/>
            <person name="Palmer L."/>
            <person name="O'Shaughnessy A."/>
            <person name="Dike S."/>
            <person name="McCombie W.R."/>
            <person name="Minx P."/>
            <person name="Cordum H."/>
            <person name="Wilson R."/>
            <person name="Jin W."/>
            <person name="Lee H.R."/>
            <person name="Jiang J."/>
            <person name="Jackson S."/>
        </authorList>
    </citation>
    <scope>NUCLEOTIDE SEQUENCE [LARGE SCALE GENOMIC DNA]</scope>
</reference>